<keyword evidence="3 4" id="KW-0436">Ligase</keyword>
<comment type="function">
    <text evidence="3">Catalyzes two sequential steps in the biosynthesis of coenzyme A. In the first step cysteine is conjugated to 4'-phosphopantothenate to form 4-phosphopantothenoylcysteine. In the second step the latter compound is decarboxylated to form 4'-phosphopantotheine.</text>
</comment>
<evidence type="ECO:0000313" key="7">
    <source>
        <dbReference type="EMBL" id="QIR13268.1"/>
    </source>
</evidence>
<feature type="domain" description="DNA/pantothenate metabolism flavoprotein C-terminal" evidence="6">
    <location>
        <begin position="201"/>
        <end position="409"/>
    </location>
</feature>
<dbReference type="GO" id="GO:0010181">
    <property type="term" value="F:FMN binding"/>
    <property type="evidence" value="ECO:0007669"/>
    <property type="project" value="UniProtKB-UniRule"/>
</dbReference>
<feature type="binding site" evidence="3">
    <location>
        <position position="338"/>
    </location>
    <ligand>
        <name>CTP</name>
        <dbReference type="ChEBI" id="CHEBI:37563"/>
    </ligand>
</feature>
<dbReference type="InterPro" id="IPR007085">
    <property type="entry name" value="DNA/pantothenate-metab_flavo_C"/>
</dbReference>
<gene>
    <name evidence="3 7" type="primary">coaBC</name>
    <name evidence="7" type="ORF">HBH39_01180</name>
</gene>
<reference evidence="7 8" key="1">
    <citation type="submission" date="2020-03" db="EMBL/GenBank/DDBJ databases">
        <title>Complete genome sequence of Shewanella sp.</title>
        <authorList>
            <person name="Kim Y.-S."/>
            <person name="Kim S.-J."/>
            <person name="Jung H.-K."/>
            <person name="Kim K.-H."/>
        </authorList>
    </citation>
    <scope>NUCLEOTIDE SEQUENCE [LARGE SCALE GENOMIC DNA]</scope>
    <source>
        <strain evidence="7 8">PN3F2</strain>
    </source>
</reference>
<dbReference type="EC" id="6.3.2.5" evidence="3"/>
<protein>
    <recommendedName>
        <fullName evidence="3">Coenzyme A biosynthesis bifunctional protein CoaBC</fullName>
    </recommendedName>
    <alternativeName>
        <fullName evidence="3">DNA/pantothenate metabolism flavoprotein</fullName>
    </alternativeName>
    <alternativeName>
        <fullName evidence="3">Phosphopantothenoylcysteine synthetase/decarboxylase</fullName>
        <shortName evidence="3">PPCS-PPCDC</shortName>
    </alternativeName>
    <domain>
        <recommendedName>
            <fullName evidence="3">Phosphopantothenoylcysteine decarboxylase</fullName>
            <shortName evidence="3">PPC decarboxylase</shortName>
            <shortName evidence="3">PPC-DC</shortName>
            <ecNumber evidence="3">4.1.1.36</ecNumber>
        </recommendedName>
        <alternativeName>
            <fullName evidence="3">CoaC</fullName>
        </alternativeName>
    </domain>
    <domain>
        <recommendedName>
            <fullName evidence="3">Phosphopantothenate--cysteine ligase</fullName>
            <ecNumber evidence="3">6.3.2.5</ecNumber>
        </recommendedName>
        <alternativeName>
            <fullName evidence="3">CoaB</fullName>
        </alternativeName>
        <alternativeName>
            <fullName evidence="3">Phosphopantothenoylcysteine synthetase</fullName>
            <shortName evidence="3">PPC synthetase</shortName>
            <shortName evidence="3">PPC-S</shortName>
        </alternativeName>
    </domain>
</protein>
<feature type="binding site" evidence="3">
    <location>
        <position position="352"/>
    </location>
    <ligand>
        <name>CTP</name>
        <dbReference type="ChEBI" id="CHEBI:37563"/>
    </ligand>
</feature>
<dbReference type="InterPro" id="IPR036551">
    <property type="entry name" value="Flavin_trans-like"/>
</dbReference>
<evidence type="ECO:0000256" key="1">
    <source>
        <dbReference type="ARBA" id="ARBA00022793"/>
    </source>
</evidence>
<feature type="region of interest" description="Phosphopantothenoylcysteine decarboxylase" evidence="3">
    <location>
        <begin position="1"/>
        <end position="205"/>
    </location>
</feature>
<evidence type="ECO:0000259" key="6">
    <source>
        <dbReference type="Pfam" id="PF04127"/>
    </source>
</evidence>
<comment type="function">
    <text evidence="4">Catalyzes two steps in the biosynthesis of coenzyme A. In the first step cysteine is conjugated to 4'-phosphopantothenate to form 4-phosphopantothenoylcysteine, in the latter compound is decarboxylated to form 4'-phosphopantotheine.</text>
</comment>
<dbReference type="GO" id="GO:0046872">
    <property type="term" value="F:metal ion binding"/>
    <property type="evidence" value="ECO:0007669"/>
    <property type="project" value="UniProtKB-KW"/>
</dbReference>
<comment type="catalytic activity">
    <reaction evidence="3 4">
        <text>(R)-4'-phosphopantothenate + L-cysteine + CTP = N-[(R)-4-phosphopantothenoyl]-L-cysteine + CMP + diphosphate + H(+)</text>
        <dbReference type="Rhea" id="RHEA:19397"/>
        <dbReference type="ChEBI" id="CHEBI:10986"/>
        <dbReference type="ChEBI" id="CHEBI:15378"/>
        <dbReference type="ChEBI" id="CHEBI:33019"/>
        <dbReference type="ChEBI" id="CHEBI:35235"/>
        <dbReference type="ChEBI" id="CHEBI:37563"/>
        <dbReference type="ChEBI" id="CHEBI:59458"/>
        <dbReference type="ChEBI" id="CHEBI:60377"/>
        <dbReference type="EC" id="6.3.2.5"/>
    </reaction>
</comment>
<feature type="binding site" evidence="3">
    <location>
        <begin position="288"/>
        <end position="290"/>
    </location>
    <ligand>
        <name>CTP</name>
        <dbReference type="ChEBI" id="CHEBI:37563"/>
    </ligand>
</feature>
<keyword evidence="3 4" id="KW-0285">Flavoprotein</keyword>
<dbReference type="EMBL" id="CP050313">
    <property type="protein sequence ID" value="QIR13268.1"/>
    <property type="molecule type" value="Genomic_DNA"/>
</dbReference>
<proteinExistence type="inferred from homology"/>
<dbReference type="NCBIfam" id="TIGR00521">
    <property type="entry name" value="coaBC_dfp"/>
    <property type="match status" value="1"/>
</dbReference>
<dbReference type="InterPro" id="IPR005252">
    <property type="entry name" value="CoaBC"/>
</dbReference>
<name>A0A6G9QFU5_9GAMM</name>
<keyword evidence="3" id="KW-0511">Multifunctional enzyme</keyword>
<comment type="pathway">
    <text evidence="3 4">Cofactor biosynthesis; coenzyme A biosynthesis; CoA from (R)-pantothenate: step 2/5.</text>
</comment>
<organism evidence="7 8">
    <name type="scientific">Shewanella aestuarii</name>
    <dbReference type="NCBI Taxonomy" id="1028752"/>
    <lineage>
        <taxon>Bacteria</taxon>
        <taxon>Pseudomonadati</taxon>
        <taxon>Pseudomonadota</taxon>
        <taxon>Gammaproteobacteria</taxon>
        <taxon>Alteromonadales</taxon>
        <taxon>Shewanellaceae</taxon>
        <taxon>Shewanella</taxon>
    </lineage>
</organism>
<keyword evidence="1 3" id="KW-0210">Decarboxylase</keyword>
<comment type="similarity">
    <text evidence="3 4">In the N-terminal section; belongs to the HFCD (homo-oligomeric flavin containing Cys decarboxylase) superfamily.</text>
</comment>
<keyword evidence="2 3" id="KW-0456">Lyase</keyword>
<dbReference type="HAMAP" id="MF_02225">
    <property type="entry name" value="CoaBC"/>
    <property type="match status" value="1"/>
</dbReference>
<evidence type="ECO:0000256" key="4">
    <source>
        <dbReference type="RuleBase" id="RU364078"/>
    </source>
</evidence>
<feature type="binding site" evidence="3">
    <location>
        <position position="294"/>
    </location>
    <ligand>
        <name>CTP</name>
        <dbReference type="ChEBI" id="CHEBI:37563"/>
    </ligand>
</feature>
<feature type="binding site" evidence="3">
    <location>
        <position position="356"/>
    </location>
    <ligand>
        <name>CTP</name>
        <dbReference type="ChEBI" id="CHEBI:37563"/>
    </ligand>
</feature>
<dbReference type="PANTHER" id="PTHR14359:SF6">
    <property type="entry name" value="PHOSPHOPANTOTHENOYLCYSTEINE DECARBOXYLASE"/>
    <property type="match status" value="1"/>
</dbReference>
<dbReference type="SUPFAM" id="SSF52507">
    <property type="entry name" value="Homo-oligomeric flavin-containing Cys decarboxylases, HFCD"/>
    <property type="match status" value="1"/>
</dbReference>
<keyword evidence="3 4" id="KW-0288">FMN</keyword>
<comment type="similarity">
    <text evidence="3 4">In the C-terminal section; belongs to the PPC synthetase family.</text>
</comment>
<dbReference type="AlphaFoldDB" id="A0A6G9QFU5"/>
<dbReference type="Proteomes" id="UP000502608">
    <property type="component" value="Chromosome"/>
</dbReference>
<comment type="catalytic activity">
    <reaction evidence="3 4">
        <text>N-[(R)-4-phosphopantothenoyl]-L-cysteine + H(+) = (R)-4'-phosphopantetheine + CO2</text>
        <dbReference type="Rhea" id="RHEA:16793"/>
        <dbReference type="ChEBI" id="CHEBI:15378"/>
        <dbReference type="ChEBI" id="CHEBI:16526"/>
        <dbReference type="ChEBI" id="CHEBI:59458"/>
        <dbReference type="ChEBI" id="CHEBI:61723"/>
        <dbReference type="EC" id="4.1.1.36"/>
    </reaction>
</comment>
<feature type="region of interest" description="Phosphopantothenate--cysteine ligase" evidence="3">
    <location>
        <begin position="206"/>
        <end position="414"/>
    </location>
</feature>
<evidence type="ECO:0000256" key="3">
    <source>
        <dbReference type="HAMAP-Rule" id="MF_02225"/>
    </source>
</evidence>
<comment type="pathway">
    <text evidence="3 4">Cofactor biosynthesis; coenzyme A biosynthesis; CoA from (R)-pantothenate: step 3/5.</text>
</comment>
<dbReference type="PANTHER" id="PTHR14359">
    <property type="entry name" value="HOMO-OLIGOMERIC FLAVIN CONTAINING CYS DECARBOXYLASE FAMILY"/>
    <property type="match status" value="1"/>
</dbReference>
<keyword evidence="3" id="KW-0460">Magnesium</keyword>
<keyword evidence="3" id="KW-0479">Metal-binding</keyword>
<dbReference type="KEGG" id="saes:HBH39_01180"/>
<dbReference type="InterPro" id="IPR003382">
    <property type="entry name" value="Flavoprotein"/>
</dbReference>
<dbReference type="SUPFAM" id="SSF102645">
    <property type="entry name" value="CoaB-like"/>
    <property type="match status" value="1"/>
</dbReference>
<dbReference type="GO" id="GO:0071513">
    <property type="term" value="C:phosphopantothenoylcysteine decarboxylase complex"/>
    <property type="evidence" value="ECO:0007669"/>
    <property type="project" value="TreeGrafter"/>
</dbReference>
<dbReference type="Gene3D" id="3.40.50.10300">
    <property type="entry name" value="CoaB-like"/>
    <property type="match status" value="1"/>
</dbReference>
<dbReference type="UniPathway" id="UPA00241">
    <property type="reaction ID" value="UER00353"/>
</dbReference>
<dbReference type="Pfam" id="PF02441">
    <property type="entry name" value="Flavoprotein"/>
    <property type="match status" value="1"/>
</dbReference>
<dbReference type="GO" id="GO:0004632">
    <property type="term" value="F:phosphopantothenate--cysteine ligase activity"/>
    <property type="evidence" value="ECO:0007669"/>
    <property type="project" value="UniProtKB-UniRule"/>
</dbReference>
<evidence type="ECO:0000313" key="8">
    <source>
        <dbReference type="Proteomes" id="UP000502608"/>
    </source>
</evidence>
<accession>A0A6G9QFU5</accession>
<comment type="cofactor">
    <cofactor evidence="3">
        <name>Mg(2+)</name>
        <dbReference type="ChEBI" id="CHEBI:18420"/>
    </cofactor>
</comment>
<feature type="active site" description="Proton donor" evidence="3">
    <location>
        <position position="157"/>
    </location>
</feature>
<dbReference type="Pfam" id="PF04127">
    <property type="entry name" value="DFP"/>
    <property type="match status" value="1"/>
</dbReference>
<evidence type="ECO:0000256" key="2">
    <source>
        <dbReference type="ARBA" id="ARBA00023239"/>
    </source>
</evidence>
<dbReference type="GO" id="GO:0015941">
    <property type="term" value="P:pantothenate catabolic process"/>
    <property type="evidence" value="ECO:0007669"/>
    <property type="project" value="InterPro"/>
</dbReference>
<sequence>MLTNKKVLLGIGGGIAAYKSADLIRRLKERGADVRVIMSQSAMQFITPLTIQALSGHPVASDLLDPAAEAAMGHIELARWADVVLIAPATANVIARVNAGMADELLTTTCLATSAPVIICPAMNQQMYQNIATQENLANLQRKGITIWGPAAGSQACGEVGFGRMLEPLDIAEQLIGFLNSTPVVSNAVTNRNPATNSLPLMGKKLLLTAGPTREAIDPVRYISNHSSGKMGFALAQAAIELGAEVTLISGPVNLATPDKVKRIDVESAQQMLDAVMANLTEQDIFIGCAAVADYRLADVAKEKIKKSAENMQLALIRNPDILATVAQQQPRPFTVGFAAETNNVEQYARGKLQRKNLDMIAANDVSVQGLGFNADNNALQVFWPQGSQQLPTTDKLTLARQLLTLINQQLPTS</sequence>
<dbReference type="Gene3D" id="3.40.50.1950">
    <property type="entry name" value="Flavin prenyltransferase-like"/>
    <property type="match status" value="1"/>
</dbReference>
<feature type="binding site" evidence="3">
    <location>
        <position position="304"/>
    </location>
    <ligand>
        <name>CTP</name>
        <dbReference type="ChEBI" id="CHEBI:37563"/>
    </ligand>
</feature>
<dbReference type="GO" id="GO:0015937">
    <property type="term" value="P:coenzyme A biosynthetic process"/>
    <property type="evidence" value="ECO:0007669"/>
    <property type="project" value="UniProtKB-UniRule"/>
</dbReference>
<feature type="binding site" evidence="3">
    <location>
        <begin position="320"/>
        <end position="323"/>
    </location>
    <ligand>
        <name>CTP</name>
        <dbReference type="ChEBI" id="CHEBI:37563"/>
    </ligand>
</feature>
<keyword evidence="8" id="KW-1185">Reference proteome</keyword>
<feature type="domain" description="Flavoprotein" evidence="5">
    <location>
        <begin position="5"/>
        <end position="176"/>
    </location>
</feature>
<dbReference type="EC" id="4.1.1.36" evidence="3"/>
<dbReference type="GO" id="GO:0004633">
    <property type="term" value="F:phosphopantothenoylcysteine decarboxylase activity"/>
    <property type="evidence" value="ECO:0007669"/>
    <property type="project" value="UniProtKB-UniRule"/>
</dbReference>
<evidence type="ECO:0000259" key="5">
    <source>
        <dbReference type="Pfam" id="PF02441"/>
    </source>
</evidence>
<dbReference type="RefSeq" id="WP_167674832.1">
    <property type="nucleotide sequence ID" value="NZ_CP050313.1"/>
</dbReference>
<comment type="cofactor">
    <cofactor evidence="3">
        <name>FMN</name>
        <dbReference type="ChEBI" id="CHEBI:58210"/>
    </cofactor>
    <text evidence="3">Binds 1 FMN per subunit.</text>
</comment>
<dbReference type="InterPro" id="IPR035929">
    <property type="entry name" value="CoaB-like_sf"/>
</dbReference>